<dbReference type="PANTHER" id="PTHR30619:SF7">
    <property type="entry name" value="BETA-LACTAMASE DOMAIN PROTEIN"/>
    <property type="match status" value="1"/>
</dbReference>
<keyword evidence="3" id="KW-1185">Reference proteome</keyword>
<dbReference type="SMART" id="SM00849">
    <property type="entry name" value="Lactamase_B"/>
    <property type="match status" value="1"/>
</dbReference>
<feature type="domain" description="Metallo-beta-lactamase" evidence="1">
    <location>
        <begin position="46"/>
        <end position="241"/>
    </location>
</feature>
<dbReference type="CDD" id="cd07731">
    <property type="entry name" value="ComA-like_MBL-fold"/>
    <property type="match status" value="1"/>
</dbReference>
<dbReference type="RefSeq" id="WP_008677428.1">
    <property type="nucleotide sequence ID" value="NZ_CABKOG010000003.1"/>
</dbReference>
<protein>
    <submittedName>
        <fullName evidence="2">MBL fold metallo-hydrolase</fullName>
    </submittedName>
</protein>
<dbReference type="InterPro" id="IPR052159">
    <property type="entry name" value="Competence_DNA_uptake"/>
</dbReference>
<evidence type="ECO:0000259" key="1">
    <source>
        <dbReference type="SMART" id="SM00849"/>
    </source>
</evidence>
<accession>A0A9X3XHY1</accession>
<evidence type="ECO:0000313" key="2">
    <source>
        <dbReference type="EMBL" id="MDC4239700.1"/>
    </source>
</evidence>
<name>A0A9X3XHY1_9CLOT</name>
<dbReference type="PANTHER" id="PTHR30619">
    <property type="entry name" value="DNA INTERNALIZATION/COMPETENCE PROTEIN COMEC/REC2"/>
    <property type="match status" value="1"/>
</dbReference>
<dbReference type="InterPro" id="IPR036866">
    <property type="entry name" value="RibonucZ/Hydroxyglut_hydro"/>
</dbReference>
<dbReference type="AlphaFoldDB" id="A0A9X3XHY1"/>
<organism evidence="2 3">
    <name type="scientific">Clostridium tertium</name>
    <dbReference type="NCBI Taxonomy" id="1559"/>
    <lineage>
        <taxon>Bacteria</taxon>
        <taxon>Bacillati</taxon>
        <taxon>Bacillota</taxon>
        <taxon>Clostridia</taxon>
        <taxon>Eubacteriales</taxon>
        <taxon>Clostridiaceae</taxon>
        <taxon>Clostridium</taxon>
    </lineage>
</organism>
<dbReference type="Gene3D" id="3.60.15.10">
    <property type="entry name" value="Ribonuclease Z/Hydroxyacylglutathione hydrolase-like"/>
    <property type="match status" value="1"/>
</dbReference>
<dbReference type="Pfam" id="PF00753">
    <property type="entry name" value="Lactamase_B"/>
    <property type="match status" value="1"/>
</dbReference>
<sequence length="280" mass="31331">MIKKSFHIILNFILIILLFQCSINTKETNIQINKNTLQVHFIDVGQGDSILIQVNNKNLLIDSGPNKSEDKLKKYLKKLNISKFDYIIATHPHEDHIGNMSYIINNFDVLNFYAPKVENSTKAFETMVESLIRKDLKIKVLKANIKSIDLGKNIVVDVFSPLSNSYEDLNNYSPIVKISYGNTSFLFTGDAEELSENEVLNAGFDLKCDVLKIGHHGSSSSTSENFLKASNPSIAVISVGEDNTYGHPTDTVLSRLKETKIYRTDINGNIVITSDGLSLK</sequence>
<dbReference type="EMBL" id="JAMRYU010000005">
    <property type="protein sequence ID" value="MDC4239700.1"/>
    <property type="molecule type" value="Genomic_DNA"/>
</dbReference>
<dbReference type="SUPFAM" id="SSF56281">
    <property type="entry name" value="Metallo-hydrolase/oxidoreductase"/>
    <property type="match status" value="1"/>
</dbReference>
<dbReference type="InterPro" id="IPR035681">
    <property type="entry name" value="ComA-like_MBL"/>
</dbReference>
<reference evidence="2" key="1">
    <citation type="submission" date="2022-05" db="EMBL/GenBank/DDBJ databases">
        <title>Draft genome sequence of Clostridium tertium strain CP3 isolated from Peru.</title>
        <authorList>
            <person name="Hurtado R."/>
            <person name="Lima L."/>
            <person name="Sousa T."/>
            <person name="Jaiswal A.K."/>
            <person name="Tiwari S."/>
            <person name="Maturrano L."/>
            <person name="Brenig B."/>
            <person name="Azevedo V."/>
        </authorList>
    </citation>
    <scope>NUCLEOTIDE SEQUENCE</scope>
    <source>
        <strain evidence="2">CP3</strain>
    </source>
</reference>
<comment type="caution">
    <text evidence="2">The sequence shown here is derived from an EMBL/GenBank/DDBJ whole genome shotgun (WGS) entry which is preliminary data.</text>
</comment>
<gene>
    <name evidence="2" type="ORF">NE398_05935</name>
</gene>
<dbReference type="Proteomes" id="UP001141183">
    <property type="component" value="Unassembled WGS sequence"/>
</dbReference>
<dbReference type="InterPro" id="IPR001279">
    <property type="entry name" value="Metallo-B-lactamas"/>
</dbReference>
<evidence type="ECO:0000313" key="3">
    <source>
        <dbReference type="Proteomes" id="UP001141183"/>
    </source>
</evidence>
<proteinExistence type="predicted"/>